<accession>A0ABT0FQZ3</accession>
<dbReference type="Proteomes" id="UP001317259">
    <property type="component" value="Unassembled WGS sequence"/>
</dbReference>
<organism evidence="7 10">
    <name type="scientific">Actinomadura luzonensis</name>
    <dbReference type="NCBI Taxonomy" id="2805427"/>
    <lineage>
        <taxon>Bacteria</taxon>
        <taxon>Bacillati</taxon>
        <taxon>Actinomycetota</taxon>
        <taxon>Actinomycetes</taxon>
        <taxon>Streptosporangiales</taxon>
        <taxon>Thermomonosporaceae</taxon>
        <taxon>Actinomadura</taxon>
    </lineage>
</organism>
<reference evidence="7 10" key="1">
    <citation type="submission" date="2022-04" db="EMBL/GenBank/DDBJ databases">
        <title>Genome draft of Actinomadura sp. ATCC 31491.</title>
        <authorList>
            <person name="Shi X."/>
            <person name="Du Y."/>
        </authorList>
    </citation>
    <scope>NUCLEOTIDE SEQUENCE [LARGE SCALE GENOMIC DNA]</scope>
    <source>
        <strain evidence="7 10">ATCC 31491</strain>
    </source>
</reference>
<keyword evidence="3" id="KW-0815">Transposition</keyword>
<dbReference type="PROSITE" id="PS01007">
    <property type="entry name" value="TRANSPOSASE_MUTATOR"/>
    <property type="match status" value="1"/>
</dbReference>
<dbReference type="Pfam" id="PF00872">
    <property type="entry name" value="Transposase_mut"/>
    <property type="match status" value="1"/>
</dbReference>
<proteinExistence type="inferred from homology"/>
<evidence type="ECO:0000256" key="5">
    <source>
        <dbReference type="ARBA" id="ARBA00023172"/>
    </source>
</evidence>
<keyword evidence="4" id="KW-0238">DNA-binding</keyword>
<evidence type="ECO:0000256" key="4">
    <source>
        <dbReference type="ARBA" id="ARBA00023125"/>
    </source>
</evidence>
<feature type="compositionally biased region" description="Low complexity" evidence="6">
    <location>
        <begin position="440"/>
        <end position="455"/>
    </location>
</feature>
<evidence type="ECO:0000256" key="3">
    <source>
        <dbReference type="ARBA" id="ARBA00022578"/>
    </source>
</evidence>
<name>A0ABT0FQZ3_9ACTN</name>
<evidence type="ECO:0000256" key="1">
    <source>
        <dbReference type="ARBA" id="ARBA00002190"/>
    </source>
</evidence>
<protein>
    <submittedName>
        <fullName evidence="7">IS256 family transposase</fullName>
    </submittedName>
</protein>
<keyword evidence="5" id="KW-0233">DNA recombination</keyword>
<dbReference type="NCBIfam" id="NF033543">
    <property type="entry name" value="transpos_IS256"/>
    <property type="match status" value="1"/>
</dbReference>
<feature type="region of interest" description="Disordered" evidence="6">
    <location>
        <begin position="434"/>
        <end position="455"/>
    </location>
</feature>
<comment type="similarity">
    <text evidence="2">Belongs to the transposase mutator family.</text>
</comment>
<sequence>MARTLPPVQAIRAEIDALFAEGRDLVEVIEDVARLGARLIIQTAVEAEVDAFLGRARYQRAAAVTGSGEEETVVRPGHRNGHCPTTIKTTTGAVTIARPKLRGTTEAFASRLFGTGVTRTNALETLVIASFVRGLSVRDVEGALADALGPEAALSKSTVSTICQAIVAEYDAWSRRDLTGIELDYLFLDASHFKMHDGQRAEPVLAAWGITTEGKPVFIGLSAAAAESTDAWHDFLTDLAIRGLRPPLLVISDGAPGLIAAAEQAFPRSLRQRCVIHKCRNVLSKVSAGDQAEVKAAFWNIFDTSSLNNDGTEIEPGPALVAWVQARIDAFAETWGGRYPAAVKSLLTDRQSLTTYLRFPPEHHKRIRHSNFIERTFGETRRRVKVIGRFPGETSCVSLVWAVLDRAARGWRGFAMTSKGLRILQDLRRALLHPPAQLRPTSTTTAESTPDTVAA</sequence>
<gene>
    <name evidence="7" type="ORF">MF672_013310</name>
    <name evidence="8" type="ORF">MF672_021545</name>
    <name evidence="9" type="ORF">MF672_050100</name>
</gene>
<evidence type="ECO:0000313" key="8">
    <source>
        <dbReference type="EMBL" id="MCK2216364.1"/>
    </source>
</evidence>
<dbReference type="RefSeq" id="WP_247815236.1">
    <property type="nucleotide sequence ID" value="NZ_JAKRKC020000001.1"/>
</dbReference>
<dbReference type="InterPro" id="IPR001207">
    <property type="entry name" value="Transposase_mutator"/>
</dbReference>
<keyword evidence="10" id="KW-1185">Reference proteome</keyword>
<dbReference type="PANTHER" id="PTHR33217:SF9">
    <property type="entry name" value="MUTATOR FAMILY TRANSPOSASE"/>
    <property type="match status" value="1"/>
</dbReference>
<evidence type="ECO:0000256" key="2">
    <source>
        <dbReference type="ARBA" id="ARBA00010961"/>
    </source>
</evidence>
<dbReference type="EMBL" id="JAKRKC020000001">
    <property type="protein sequence ID" value="MCK2216364.1"/>
    <property type="molecule type" value="Genomic_DNA"/>
</dbReference>
<dbReference type="EMBL" id="JAKRKC020000001">
    <property type="protein sequence ID" value="MCK2214764.1"/>
    <property type="molecule type" value="Genomic_DNA"/>
</dbReference>
<evidence type="ECO:0000313" key="10">
    <source>
        <dbReference type="Proteomes" id="UP001317259"/>
    </source>
</evidence>
<evidence type="ECO:0000313" key="7">
    <source>
        <dbReference type="EMBL" id="MCK2214764.1"/>
    </source>
</evidence>
<evidence type="ECO:0000313" key="9">
    <source>
        <dbReference type="EMBL" id="MCK2221910.1"/>
    </source>
</evidence>
<dbReference type="EMBL" id="JAKRKC020000003">
    <property type="protein sequence ID" value="MCK2221910.1"/>
    <property type="molecule type" value="Genomic_DNA"/>
</dbReference>
<comment type="caution">
    <text evidence="7">The sequence shown here is derived from an EMBL/GenBank/DDBJ whole genome shotgun (WGS) entry which is preliminary data.</text>
</comment>
<dbReference type="PANTHER" id="PTHR33217">
    <property type="entry name" value="TRANSPOSASE FOR INSERTION SEQUENCE ELEMENT IS1081"/>
    <property type="match status" value="1"/>
</dbReference>
<comment type="function">
    <text evidence="1">Required for the transposition of the insertion element.</text>
</comment>
<evidence type="ECO:0000256" key="6">
    <source>
        <dbReference type="SAM" id="MobiDB-lite"/>
    </source>
</evidence>